<accession>A0A060QFR2</accession>
<gene>
    <name evidence="2" type="ORF">ASAP_0056</name>
</gene>
<dbReference type="EMBL" id="CBLX010000002">
    <property type="protein sequence ID" value="CDG38101.1"/>
    <property type="molecule type" value="Genomic_DNA"/>
</dbReference>
<sequence length="195" mass="21018">MISRRKALAGTIAALASASGGASARGGYTRLSSENLREDLDAIWLTLHEISPNPFQSSEAGTVENLYRQIRARITSPTYVRDAWMTIAPLLGALNDGHVALGFPGLMNKAPHYFPVTFTVDELSGNLIVEHDRSGILPPGTHVLYIENISAAEYLDTTTRAFGGQTSALIRSRVSRTGAWTSAALFGVKAAYLLR</sequence>
<reference evidence="2 3" key="2">
    <citation type="journal article" date="2014" name="PLoS ONE">
        <title>Evolution of mitochondria reconstructed from the energy metabolism of living bacteria.</title>
        <authorList>
            <person name="Degli Esposti M."/>
            <person name="Chouaia B."/>
            <person name="Comandatore F."/>
            <person name="Crotti E."/>
            <person name="Sassera D."/>
            <person name="Lievens P.M."/>
            <person name="Daffonchio D."/>
            <person name="Bandi C."/>
        </authorList>
    </citation>
    <scope>NUCLEOTIDE SEQUENCE [LARGE SCALE GENOMIC DNA]</scope>
    <source>
        <strain evidence="2 3">SF2.1</strain>
    </source>
</reference>
<keyword evidence="1" id="KW-0732">Signal</keyword>
<protein>
    <submittedName>
        <fullName evidence="2">Uncharacterized protein</fullName>
    </submittedName>
</protein>
<proteinExistence type="predicted"/>
<reference evidence="2 3" key="1">
    <citation type="journal article" date="2014" name="Genome Biol. Evol.">
        <title>Acetic acid bacteria genomes reveal functional traits for adaptation to life in insect guts.</title>
        <authorList>
            <person name="Chouaia B."/>
            <person name="Gaiarsa S."/>
            <person name="Crotti E."/>
            <person name="Comandatore F."/>
            <person name="Degli Esposti M."/>
            <person name="Ricci I."/>
            <person name="Alma A."/>
            <person name="Favia G."/>
            <person name="Bandi C."/>
            <person name="Daffonchio D."/>
        </authorList>
    </citation>
    <scope>NUCLEOTIDE SEQUENCE [LARGE SCALE GENOMIC DNA]</scope>
    <source>
        <strain evidence="2 3">SF2.1</strain>
    </source>
</reference>
<evidence type="ECO:0000313" key="3">
    <source>
        <dbReference type="Proteomes" id="UP000027583"/>
    </source>
</evidence>
<dbReference type="AlphaFoldDB" id="A0A060QFR2"/>
<evidence type="ECO:0000256" key="1">
    <source>
        <dbReference type="SAM" id="SignalP"/>
    </source>
</evidence>
<organism evidence="2 3">
    <name type="scientific">Asaia bogorensis</name>
    <dbReference type="NCBI Taxonomy" id="91915"/>
    <lineage>
        <taxon>Bacteria</taxon>
        <taxon>Pseudomonadati</taxon>
        <taxon>Pseudomonadota</taxon>
        <taxon>Alphaproteobacteria</taxon>
        <taxon>Acetobacterales</taxon>
        <taxon>Acetobacteraceae</taxon>
        <taxon>Asaia</taxon>
    </lineage>
</organism>
<name>A0A060QFR2_9PROT</name>
<dbReference type="RefSeq" id="WP_023979729.1">
    <property type="nucleotide sequence ID" value="NZ_CBLX010000002.1"/>
</dbReference>
<comment type="caution">
    <text evidence="2">The sequence shown here is derived from an EMBL/GenBank/DDBJ whole genome shotgun (WGS) entry which is preliminary data.</text>
</comment>
<evidence type="ECO:0000313" key="2">
    <source>
        <dbReference type="EMBL" id="CDG38101.1"/>
    </source>
</evidence>
<feature type="chain" id="PRO_5001585898" evidence="1">
    <location>
        <begin position="25"/>
        <end position="195"/>
    </location>
</feature>
<dbReference type="Proteomes" id="UP000027583">
    <property type="component" value="Unassembled WGS sequence"/>
</dbReference>
<feature type="signal peptide" evidence="1">
    <location>
        <begin position="1"/>
        <end position="24"/>
    </location>
</feature>